<sequence length="525" mass="57265">MLKDGKIWIANTEDGENIFLLPKMANRHGLVAGATGTGKTVTLKVLAESFSDMGVPVFLADVKGDLSGMVCEGTDSEDMQKRIRKFGLAEAGFKYQKYPVTFWDVFGEKGIPLRTTISEMGPLLLARILGLNDLQRDILSIAFKIADDNNLLLIDTKDLKAMLNYISDNNKEFAADYGNISKVSVAAIVRAVVSLEIAGGDKFFFEPALNIRDWFTVGSDGKGMINILDSTSLINNGTLYATFLLWMLSELFETLPEVGDLDKPKMVFFFDEAHLLFADTPKLLMDKIEQVVKLIRSKGVGIYFVTQNPRDIPDGVLAQLGNKIQHALHAYTPADIKAVKAAADSFRENPAFKTEDVIQELGTGEAVCSFLAEDGTPTVCERVKILPPQSRFGGIDDSVREKEIKGSLLYSKYFEPEDPDSAYEFLERKGIADAEEAARLKAEAEAAKAKEKEDAAAAKKKEKEEAAADRKRKQTAKTIGNSVVGTVGREVGKTVGGKFGKFGKTLGGNLGASLGRGILSTLFKS</sequence>
<protein>
    <recommendedName>
        <fullName evidence="2">Helicase HerA-like C-terminal domain-containing protein</fullName>
    </recommendedName>
</protein>
<evidence type="ECO:0000313" key="3">
    <source>
        <dbReference type="EMBL" id="SCX87301.1"/>
    </source>
</evidence>
<dbReference type="InterPro" id="IPR027417">
    <property type="entry name" value="P-loop_NTPase"/>
</dbReference>
<dbReference type="InterPro" id="IPR051162">
    <property type="entry name" value="T4SS_component"/>
</dbReference>
<reference evidence="4" key="1">
    <citation type="submission" date="2016-10" db="EMBL/GenBank/DDBJ databases">
        <authorList>
            <person name="Varghese N."/>
            <person name="Submissions S."/>
        </authorList>
    </citation>
    <scope>NUCLEOTIDE SEQUENCE [LARGE SCALE GENOMIC DNA]</scope>
    <source>
        <strain evidence="4">XBD2006</strain>
    </source>
</reference>
<gene>
    <name evidence="3" type="ORF">SAMN02910451_00625</name>
</gene>
<feature type="compositionally biased region" description="Basic and acidic residues" evidence="1">
    <location>
        <begin position="451"/>
        <end position="469"/>
    </location>
</feature>
<accession>A0A1G5BAW6</accession>
<evidence type="ECO:0000259" key="2">
    <source>
        <dbReference type="Pfam" id="PF05872"/>
    </source>
</evidence>
<dbReference type="STRING" id="185008.bhn_I1022"/>
<dbReference type="SUPFAM" id="SSF52540">
    <property type="entry name" value="P-loop containing nucleoside triphosphate hydrolases"/>
    <property type="match status" value="1"/>
</dbReference>
<feature type="domain" description="Helicase HerA-like C-terminal" evidence="2">
    <location>
        <begin position="10"/>
        <end position="497"/>
    </location>
</feature>
<organism evidence="3 4">
    <name type="scientific">Butyrivibrio hungatei</name>
    <dbReference type="NCBI Taxonomy" id="185008"/>
    <lineage>
        <taxon>Bacteria</taxon>
        <taxon>Bacillati</taxon>
        <taxon>Bacillota</taxon>
        <taxon>Clostridia</taxon>
        <taxon>Lachnospirales</taxon>
        <taxon>Lachnospiraceae</taxon>
        <taxon>Butyrivibrio</taxon>
    </lineage>
</organism>
<dbReference type="Pfam" id="PF05872">
    <property type="entry name" value="HerA_C"/>
    <property type="match status" value="1"/>
</dbReference>
<dbReference type="PANTHER" id="PTHR30121:SF6">
    <property type="entry name" value="SLR6007 PROTEIN"/>
    <property type="match status" value="1"/>
</dbReference>
<evidence type="ECO:0000256" key="1">
    <source>
        <dbReference type="SAM" id="MobiDB-lite"/>
    </source>
</evidence>
<evidence type="ECO:0000313" key="4">
    <source>
        <dbReference type="Proteomes" id="UP000183047"/>
    </source>
</evidence>
<dbReference type="Gene3D" id="3.40.50.300">
    <property type="entry name" value="P-loop containing nucleotide triphosphate hydrolases"/>
    <property type="match status" value="2"/>
</dbReference>
<dbReference type="EMBL" id="FMUR01000004">
    <property type="protein sequence ID" value="SCX87301.1"/>
    <property type="molecule type" value="Genomic_DNA"/>
</dbReference>
<keyword evidence="4" id="KW-1185">Reference proteome</keyword>
<dbReference type="Proteomes" id="UP000183047">
    <property type="component" value="Unassembled WGS sequence"/>
</dbReference>
<dbReference type="OrthoDB" id="9758751at2"/>
<dbReference type="PANTHER" id="PTHR30121">
    <property type="entry name" value="UNCHARACTERIZED PROTEIN YJGR-RELATED"/>
    <property type="match status" value="1"/>
</dbReference>
<dbReference type="InterPro" id="IPR033186">
    <property type="entry name" value="HerA_C"/>
</dbReference>
<proteinExistence type="predicted"/>
<dbReference type="AlphaFoldDB" id="A0A1G5BAW6"/>
<dbReference type="RefSeq" id="WP_074461395.1">
    <property type="nucleotide sequence ID" value="NZ_FMUR01000004.1"/>
</dbReference>
<name>A0A1G5BAW6_9FIRM</name>
<feature type="region of interest" description="Disordered" evidence="1">
    <location>
        <begin position="451"/>
        <end position="475"/>
    </location>
</feature>
<dbReference type="CDD" id="cd01127">
    <property type="entry name" value="TrwB_TraG_TraD_VirD4"/>
    <property type="match status" value="1"/>
</dbReference>